<organism evidence="1 2">
    <name type="scientific">Glossina palpalis gambiensis</name>
    <dbReference type="NCBI Taxonomy" id="67801"/>
    <lineage>
        <taxon>Eukaryota</taxon>
        <taxon>Metazoa</taxon>
        <taxon>Ecdysozoa</taxon>
        <taxon>Arthropoda</taxon>
        <taxon>Hexapoda</taxon>
        <taxon>Insecta</taxon>
        <taxon>Pterygota</taxon>
        <taxon>Neoptera</taxon>
        <taxon>Endopterygota</taxon>
        <taxon>Diptera</taxon>
        <taxon>Brachycera</taxon>
        <taxon>Muscomorpha</taxon>
        <taxon>Hippoboscoidea</taxon>
        <taxon>Glossinidae</taxon>
        <taxon>Glossina</taxon>
    </lineage>
</organism>
<proteinExistence type="predicted"/>
<evidence type="ECO:0008006" key="3">
    <source>
        <dbReference type="Google" id="ProtNLM"/>
    </source>
</evidence>
<dbReference type="Proteomes" id="UP000092460">
    <property type="component" value="Unassembled WGS sequence"/>
</dbReference>
<protein>
    <recommendedName>
        <fullName evidence="3">Tubulin/FtsZ GTPase domain-containing protein</fullName>
    </recommendedName>
</protein>
<dbReference type="EMBL" id="JXJN01013809">
    <property type="status" value="NOT_ANNOTATED_CDS"/>
    <property type="molecule type" value="Genomic_DNA"/>
</dbReference>
<evidence type="ECO:0000313" key="2">
    <source>
        <dbReference type="Proteomes" id="UP000092460"/>
    </source>
</evidence>
<dbReference type="AlphaFoldDB" id="A0A1B0BG95"/>
<dbReference type="VEuPathDB" id="VectorBase:GPPI029056"/>
<reference evidence="1" key="2">
    <citation type="submission" date="2020-05" db="UniProtKB">
        <authorList>
            <consortium name="EnsemblMetazoa"/>
        </authorList>
    </citation>
    <scope>IDENTIFICATION</scope>
    <source>
        <strain evidence="1">IAEA</strain>
    </source>
</reference>
<dbReference type="PROSITE" id="PS51257">
    <property type="entry name" value="PROKAR_LIPOPROTEIN"/>
    <property type="match status" value="1"/>
</dbReference>
<evidence type="ECO:0000313" key="1">
    <source>
        <dbReference type="EnsemblMetazoa" id="GPPI029056-PA"/>
    </source>
</evidence>
<dbReference type="EMBL" id="JXJN01013808">
    <property type="status" value="NOT_ANNOTATED_CDS"/>
    <property type="molecule type" value="Genomic_DNA"/>
</dbReference>
<keyword evidence="2" id="KW-1185">Reference proteome</keyword>
<sequence>MRVILHMQAGQCGNQIGGFSCYDGRMIEDFLLENSAVSIQYFYVRRERYLKPMHNLTVTDIVIRSI</sequence>
<reference evidence="2" key="1">
    <citation type="submission" date="2015-01" db="EMBL/GenBank/DDBJ databases">
        <authorList>
            <person name="Aksoy S."/>
            <person name="Warren W."/>
            <person name="Wilson R.K."/>
        </authorList>
    </citation>
    <scope>NUCLEOTIDE SEQUENCE [LARGE SCALE GENOMIC DNA]</scope>
    <source>
        <strain evidence="2">IAEA</strain>
    </source>
</reference>
<name>A0A1B0BG95_9MUSC</name>
<accession>A0A1B0BG95</accession>
<dbReference type="EnsemblMetazoa" id="GPPI029056-RA">
    <property type="protein sequence ID" value="GPPI029056-PA"/>
    <property type="gene ID" value="GPPI029056"/>
</dbReference>